<organism evidence="1 2">
    <name type="scientific">Hypothenemus hampei</name>
    <name type="common">Coffee berry borer</name>
    <dbReference type="NCBI Taxonomy" id="57062"/>
    <lineage>
        <taxon>Eukaryota</taxon>
        <taxon>Metazoa</taxon>
        <taxon>Ecdysozoa</taxon>
        <taxon>Arthropoda</taxon>
        <taxon>Hexapoda</taxon>
        <taxon>Insecta</taxon>
        <taxon>Pterygota</taxon>
        <taxon>Neoptera</taxon>
        <taxon>Endopterygota</taxon>
        <taxon>Coleoptera</taxon>
        <taxon>Polyphaga</taxon>
        <taxon>Cucujiformia</taxon>
        <taxon>Curculionidae</taxon>
        <taxon>Scolytinae</taxon>
        <taxon>Hypothenemus</taxon>
    </lineage>
</organism>
<reference evidence="1 2" key="1">
    <citation type="submission" date="2024-05" db="EMBL/GenBank/DDBJ databases">
        <title>Genetic variation in Jamaican populations of the coffee berry borer (Hypothenemus hampei).</title>
        <authorList>
            <person name="Errbii M."/>
            <person name="Myrie A."/>
        </authorList>
    </citation>
    <scope>NUCLEOTIDE SEQUENCE [LARGE SCALE GENOMIC DNA]</scope>
    <source>
        <strain evidence="1">JA-Hopewell-2020-01-JO</strain>
        <tissue evidence="1">Whole body</tissue>
    </source>
</reference>
<gene>
    <name evidence="1" type="ORF">ABEB36_008217</name>
</gene>
<dbReference type="EMBL" id="JBDJPC010000006">
    <property type="protein sequence ID" value="KAL1497221.1"/>
    <property type="molecule type" value="Genomic_DNA"/>
</dbReference>
<name>A0ABD1EL95_HYPHA</name>
<comment type="caution">
    <text evidence="1">The sequence shown here is derived from an EMBL/GenBank/DDBJ whole genome shotgun (WGS) entry which is preliminary data.</text>
</comment>
<sequence>MFTAEQLLKNAISHYSDLRENWCKSRLRPNTKNAHFPSTTNYMRDHVQLEEMYEGACASCVRLDGDIWVARTMQVRDCIDSELFNQEEDNATIGRRYV</sequence>
<dbReference type="AlphaFoldDB" id="A0ABD1EL95"/>
<accession>A0ABD1EL95</accession>
<proteinExistence type="predicted"/>
<evidence type="ECO:0000313" key="1">
    <source>
        <dbReference type="EMBL" id="KAL1497221.1"/>
    </source>
</evidence>
<keyword evidence="2" id="KW-1185">Reference proteome</keyword>
<protein>
    <submittedName>
        <fullName evidence="1">Uncharacterized protein</fullName>
    </submittedName>
</protein>
<dbReference type="Proteomes" id="UP001566132">
    <property type="component" value="Unassembled WGS sequence"/>
</dbReference>
<evidence type="ECO:0000313" key="2">
    <source>
        <dbReference type="Proteomes" id="UP001566132"/>
    </source>
</evidence>